<sequence length="835" mass="86804">MVVDGVWVGVDFGTLNTAAVLAGPGARTRPLLFDGSPLLPSAVFADSDGGLLTGQDALRSARIHPERFEPAPKRCIDHGTVLLGGRTVPVADLIAAVLRRVAVEADMVAGQRVRRAVLTHPVSWGQQRRQTLLAAATAVFAEPALVTEPVAAANYFLTIAGRRLPAGSIAMVYDLGAGTFDATVVRRTADGFEVLSSGGLDDVGGLDIDAALMTSLGEVYRARDGAAWSRLLQPTTAADRRASWMFWDDVRGGKEMLSRTSSVTLHVPFLDGEALLGREQLDRLAEPILGRTVSVAARVLAAAEVAPAELAGVFLVGGASRMPLVGTLLHRRLGLPPVLFEQPELVVAGGSVHAPLPARIDLPAPEPVPTLEPSAESRSTSAPASHPAESGPTSAPEPESVPSDPATPTPVVAVPLEPVLAIPVTAGPPSDAGAAPEVRPATPGTPGSRRRRRYGLAAGVVVLTLLGYTVWNIVPLDGAGRSGGAATTTPTRSASPPQPTVLELPTGTAAHTVVLSPDGRRLAAIDQYTIRTFTFPELAPIGRPLQVGSETHTAPGGAAGPDAREDFAAAAFNPDGRTLATHDSGAFGYIQVWDVASGRRIKRISDTGQASCLAFSPRNDRFIACLGSNDSALVWAVSGWRPLGAVRSDHTGVMRHAVFSPNGRLLATDGGAGNVLLWDARTLRQPGKLAASEFPATMDVAADPGVAIAFSPDGRTLATGGMDGTVRLWNADTRHQIAVLGRHAGGVFSLAFAPDGTTLASSSGQERTIRLWDMTTRRHIAPVPWGGPSGVKGAGLSFSPDSRTIALCVGDTVQRWEVASVRAYAASASPDPDGP</sequence>
<protein>
    <submittedName>
        <fullName evidence="10">Hsp70 family protein</fullName>
    </submittedName>
</protein>
<dbReference type="InterPro" id="IPR015943">
    <property type="entry name" value="WD40/YVTN_repeat-like_dom_sf"/>
</dbReference>
<dbReference type="Pfam" id="PF00012">
    <property type="entry name" value="HSP70"/>
    <property type="match status" value="1"/>
</dbReference>
<dbReference type="SUPFAM" id="SSF50978">
    <property type="entry name" value="WD40 repeat-like"/>
    <property type="match status" value="1"/>
</dbReference>
<accession>A0ABW1KRY1</accession>
<dbReference type="InterPro" id="IPR043129">
    <property type="entry name" value="ATPase_NBD"/>
</dbReference>
<dbReference type="RefSeq" id="WP_377434082.1">
    <property type="nucleotide sequence ID" value="NZ_JBHSPR010000097.1"/>
</dbReference>
<organism evidence="10 11">
    <name type="scientific">Plantactinospora solaniradicis</name>
    <dbReference type="NCBI Taxonomy" id="1723736"/>
    <lineage>
        <taxon>Bacteria</taxon>
        <taxon>Bacillati</taxon>
        <taxon>Actinomycetota</taxon>
        <taxon>Actinomycetes</taxon>
        <taxon>Micromonosporales</taxon>
        <taxon>Micromonosporaceae</taxon>
        <taxon>Plantactinospora</taxon>
    </lineage>
</organism>
<evidence type="ECO:0000256" key="9">
    <source>
        <dbReference type="SAM" id="MobiDB-lite"/>
    </source>
</evidence>
<keyword evidence="4" id="KW-0547">Nucleotide-binding</keyword>
<evidence type="ECO:0000256" key="4">
    <source>
        <dbReference type="ARBA" id="ARBA00022741"/>
    </source>
</evidence>
<evidence type="ECO:0000256" key="2">
    <source>
        <dbReference type="ARBA" id="ARBA00022574"/>
    </source>
</evidence>
<keyword evidence="5" id="KW-0067">ATP-binding</keyword>
<keyword evidence="3" id="KW-0677">Repeat</keyword>
<dbReference type="InterPro" id="IPR018181">
    <property type="entry name" value="Heat_shock_70_CS"/>
</dbReference>
<dbReference type="Pfam" id="PF00400">
    <property type="entry name" value="WD40"/>
    <property type="match status" value="2"/>
</dbReference>
<feature type="compositionally biased region" description="Low complexity" evidence="9">
    <location>
        <begin position="400"/>
        <end position="411"/>
    </location>
</feature>
<dbReference type="Gene3D" id="3.30.420.40">
    <property type="match status" value="2"/>
</dbReference>
<feature type="compositionally biased region" description="Low complexity" evidence="9">
    <location>
        <begin position="484"/>
        <end position="495"/>
    </location>
</feature>
<evidence type="ECO:0000313" key="10">
    <source>
        <dbReference type="EMBL" id="MFC6023589.1"/>
    </source>
</evidence>
<dbReference type="CDD" id="cd00200">
    <property type="entry name" value="WD40"/>
    <property type="match status" value="1"/>
</dbReference>
<dbReference type="PROSITE" id="PS50294">
    <property type="entry name" value="WD_REPEATS_REGION"/>
    <property type="match status" value="2"/>
</dbReference>
<feature type="region of interest" description="Disordered" evidence="9">
    <location>
        <begin position="481"/>
        <end position="500"/>
    </location>
</feature>
<feature type="repeat" description="WD" evidence="8">
    <location>
        <begin position="647"/>
        <end position="682"/>
    </location>
</feature>
<reference evidence="11" key="1">
    <citation type="journal article" date="2019" name="Int. J. Syst. Evol. Microbiol.">
        <title>The Global Catalogue of Microorganisms (GCM) 10K type strain sequencing project: providing services to taxonomists for standard genome sequencing and annotation.</title>
        <authorList>
            <consortium name="The Broad Institute Genomics Platform"/>
            <consortium name="The Broad Institute Genome Sequencing Center for Infectious Disease"/>
            <person name="Wu L."/>
            <person name="Ma J."/>
        </authorList>
    </citation>
    <scope>NUCLEOTIDE SEQUENCE [LARGE SCALE GENOMIC DNA]</scope>
    <source>
        <strain evidence="11">ZS-35-S2</strain>
    </source>
</reference>
<dbReference type="Proteomes" id="UP001596203">
    <property type="component" value="Unassembled WGS sequence"/>
</dbReference>
<keyword evidence="7" id="KW-0143">Chaperone</keyword>
<dbReference type="Gene3D" id="2.130.10.10">
    <property type="entry name" value="YVTN repeat-like/Quinoprotein amine dehydrogenase"/>
    <property type="match status" value="2"/>
</dbReference>
<dbReference type="InterPro" id="IPR001680">
    <property type="entry name" value="WD40_rpt"/>
</dbReference>
<dbReference type="PANTHER" id="PTHR19879:SF9">
    <property type="entry name" value="TRANSCRIPTION INITIATION FACTOR TFIID SUBUNIT 5"/>
    <property type="match status" value="1"/>
</dbReference>
<dbReference type="InterPro" id="IPR036322">
    <property type="entry name" value="WD40_repeat_dom_sf"/>
</dbReference>
<feature type="region of interest" description="Disordered" evidence="9">
    <location>
        <begin position="358"/>
        <end position="411"/>
    </location>
</feature>
<proteinExistence type="inferred from homology"/>
<evidence type="ECO:0000256" key="5">
    <source>
        <dbReference type="ARBA" id="ARBA00022840"/>
    </source>
</evidence>
<dbReference type="InterPro" id="IPR019775">
    <property type="entry name" value="WD40_repeat_CS"/>
</dbReference>
<comment type="similarity">
    <text evidence="1">Belongs to the heat shock protein 70 family.</text>
</comment>
<dbReference type="InterPro" id="IPR013126">
    <property type="entry name" value="Hsp_70_fam"/>
</dbReference>
<keyword evidence="6" id="KW-0346">Stress response</keyword>
<evidence type="ECO:0000256" key="3">
    <source>
        <dbReference type="ARBA" id="ARBA00022737"/>
    </source>
</evidence>
<comment type="caution">
    <text evidence="10">The sequence shown here is derived from an EMBL/GenBank/DDBJ whole genome shotgun (WGS) entry which is preliminary data.</text>
</comment>
<dbReference type="Gene3D" id="3.90.640.10">
    <property type="entry name" value="Actin, Chain A, domain 4"/>
    <property type="match status" value="1"/>
</dbReference>
<evidence type="ECO:0000313" key="11">
    <source>
        <dbReference type="Proteomes" id="UP001596203"/>
    </source>
</evidence>
<keyword evidence="11" id="KW-1185">Reference proteome</keyword>
<dbReference type="PANTHER" id="PTHR19879">
    <property type="entry name" value="TRANSCRIPTION INITIATION FACTOR TFIID"/>
    <property type="match status" value="1"/>
</dbReference>
<name>A0ABW1KRY1_9ACTN</name>
<gene>
    <name evidence="10" type="ORF">ACFP2T_46470</name>
</gene>
<evidence type="ECO:0000256" key="6">
    <source>
        <dbReference type="ARBA" id="ARBA00023016"/>
    </source>
</evidence>
<dbReference type="EMBL" id="JBHSPR010000097">
    <property type="protein sequence ID" value="MFC6023589.1"/>
    <property type="molecule type" value="Genomic_DNA"/>
</dbReference>
<dbReference type="SUPFAM" id="SSF53067">
    <property type="entry name" value="Actin-like ATPase domain"/>
    <property type="match status" value="2"/>
</dbReference>
<dbReference type="PROSITE" id="PS01036">
    <property type="entry name" value="HSP70_3"/>
    <property type="match status" value="1"/>
</dbReference>
<dbReference type="PRINTS" id="PR00301">
    <property type="entry name" value="HEATSHOCK70"/>
</dbReference>
<evidence type="ECO:0000256" key="1">
    <source>
        <dbReference type="ARBA" id="ARBA00007381"/>
    </source>
</evidence>
<evidence type="ECO:0000256" key="8">
    <source>
        <dbReference type="PROSITE-ProRule" id="PRU00221"/>
    </source>
</evidence>
<dbReference type="PROSITE" id="PS00678">
    <property type="entry name" value="WD_REPEATS_1"/>
    <property type="match status" value="1"/>
</dbReference>
<feature type="region of interest" description="Disordered" evidence="9">
    <location>
        <begin position="423"/>
        <end position="450"/>
    </location>
</feature>
<dbReference type="SMART" id="SM00320">
    <property type="entry name" value="WD40"/>
    <property type="match status" value="4"/>
</dbReference>
<dbReference type="PROSITE" id="PS50082">
    <property type="entry name" value="WD_REPEATS_2"/>
    <property type="match status" value="3"/>
</dbReference>
<feature type="repeat" description="WD" evidence="8">
    <location>
        <begin position="707"/>
        <end position="739"/>
    </location>
</feature>
<evidence type="ECO:0000256" key="7">
    <source>
        <dbReference type="ARBA" id="ARBA00023186"/>
    </source>
</evidence>
<keyword evidence="2 8" id="KW-0853">WD repeat</keyword>
<feature type="repeat" description="WD" evidence="8">
    <location>
        <begin position="740"/>
        <end position="782"/>
    </location>
</feature>